<name>K9TNA8_9CYAN</name>
<dbReference type="EMBL" id="CP003607">
    <property type="protein sequence ID" value="AFY84040.1"/>
    <property type="molecule type" value="Genomic_DNA"/>
</dbReference>
<accession>K9TNA8</accession>
<organism evidence="1 2">
    <name type="scientific">Oscillatoria acuminata PCC 6304</name>
    <dbReference type="NCBI Taxonomy" id="56110"/>
    <lineage>
        <taxon>Bacteria</taxon>
        <taxon>Bacillati</taxon>
        <taxon>Cyanobacteriota</taxon>
        <taxon>Cyanophyceae</taxon>
        <taxon>Oscillatoriophycideae</taxon>
        <taxon>Oscillatoriales</taxon>
        <taxon>Oscillatoriaceae</taxon>
        <taxon>Oscillatoria</taxon>
    </lineage>
</organism>
<evidence type="ECO:0000313" key="2">
    <source>
        <dbReference type="Proteomes" id="UP000010367"/>
    </source>
</evidence>
<evidence type="ECO:0008006" key="3">
    <source>
        <dbReference type="Google" id="ProtNLM"/>
    </source>
</evidence>
<proteinExistence type="predicted"/>
<dbReference type="AlphaFoldDB" id="K9TNA8"/>
<evidence type="ECO:0000313" key="1">
    <source>
        <dbReference type="EMBL" id="AFY84040.1"/>
    </source>
</evidence>
<dbReference type="KEGG" id="oac:Oscil6304_4523"/>
<sequence>MAWTSYSLDQKAQQLVLDARQRDRDAMAATGKRKNSLNQSFKMRESVAYGLERFWGEHLRLQLKEPDKSLYWKETWDALVEVMQQSGITVPNDRVNVDNTLAVKAMAQKLWQINKEDQRIILAVLTQLCDCIVWWTQRYKGSAELNTNETEDEG</sequence>
<protein>
    <recommendedName>
        <fullName evidence="3">CRISPR type III-B/RAMP module-associated protein Cmr5</fullName>
    </recommendedName>
</protein>
<reference evidence="1 2" key="1">
    <citation type="submission" date="2012-06" db="EMBL/GenBank/DDBJ databases">
        <title>Finished chromosome of genome of Oscillatoria acuminata PCC 6304.</title>
        <authorList>
            <consortium name="US DOE Joint Genome Institute"/>
            <person name="Gugger M."/>
            <person name="Coursin T."/>
            <person name="Rippka R."/>
            <person name="Tandeau De Marsac N."/>
            <person name="Huntemann M."/>
            <person name="Wei C.-L."/>
            <person name="Han J."/>
            <person name="Detter J.C."/>
            <person name="Han C."/>
            <person name="Tapia R."/>
            <person name="Davenport K."/>
            <person name="Daligault H."/>
            <person name="Erkkila T."/>
            <person name="Gu W."/>
            <person name="Munk A.C.C."/>
            <person name="Teshima H."/>
            <person name="Xu Y."/>
            <person name="Chain P."/>
            <person name="Chen A."/>
            <person name="Krypides N."/>
            <person name="Mavromatis K."/>
            <person name="Markowitz V."/>
            <person name="Szeto E."/>
            <person name="Ivanova N."/>
            <person name="Mikhailova N."/>
            <person name="Ovchinnikova G."/>
            <person name="Pagani I."/>
            <person name="Pati A."/>
            <person name="Goodwin L."/>
            <person name="Peters L."/>
            <person name="Pitluck S."/>
            <person name="Woyke T."/>
            <person name="Kerfeld C."/>
        </authorList>
    </citation>
    <scope>NUCLEOTIDE SEQUENCE [LARGE SCALE GENOMIC DNA]</scope>
    <source>
        <strain evidence="1 2">PCC 6304</strain>
    </source>
</reference>
<dbReference type="PATRIC" id="fig|56110.3.peg.5491"/>
<keyword evidence="2" id="KW-1185">Reference proteome</keyword>
<dbReference type="STRING" id="56110.Oscil6304_4523"/>
<dbReference type="RefSeq" id="WP_015150661.1">
    <property type="nucleotide sequence ID" value="NC_019693.1"/>
</dbReference>
<dbReference type="OrthoDB" id="456093at2"/>
<dbReference type="Proteomes" id="UP000010367">
    <property type="component" value="Chromosome"/>
</dbReference>
<gene>
    <name evidence="1" type="ORF">Oscil6304_4523</name>
</gene>
<dbReference type="InParanoid" id="K9TNA8"/>
<dbReference type="HOGENOM" id="CLU_1821811_0_0_3"/>
<dbReference type="eggNOG" id="ENOG5031CQ6">
    <property type="taxonomic scope" value="Bacteria"/>
</dbReference>